<evidence type="ECO:0000256" key="1">
    <source>
        <dbReference type="ARBA" id="ARBA00001043"/>
    </source>
</evidence>
<dbReference type="EMBL" id="BSQG01000001">
    <property type="protein sequence ID" value="GLU46359.1"/>
    <property type="molecule type" value="Genomic_DNA"/>
</dbReference>
<evidence type="ECO:0000313" key="11">
    <source>
        <dbReference type="Proteomes" id="UP001165092"/>
    </source>
</evidence>
<feature type="domain" description="Transthyretin/hydroxyisourate hydrolase" evidence="9">
    <location>
        <begin position="1"/>
        <end position="115"/>
    </location>
</feature>
<evidence type="ECO:0000256" key="6">
    <source>
        <dbReference type="ARBA" id="ARBA00022801"/>
    </source>
</evidence>
<dbReference type="Pfam" id="PF00576">
    <property type="entry name" value="Transthyretin"/>
    <property type="match status" value="1"/>
</dbReference>
<reference evidence="10" key="1">
    <citation type="submission" date="2023-02" db="EMBL/GenBank/DDBJ databases">
        <title>Nocardiopsis ansamitocini NBRC 112285.</title>
        <authorList>
            <person name="Ichikawa N."/>
            <person name="Sato H."/>
            <person name="Tonouchi N."/>
        </authorList>
    </citation>
    <scope>NUCLEOTIDE SEQUENCE</scope>
    <source>
        <strain evidence="10">NBRC 112285</strain>
    </source>
</reference>
<dbReference type="EC" id="3.5.2.17" evidence="8"/>
<evidence type="ECO:0000256" key="3">
    <source>
        <dbReference type="ARBA" id="ARBA00009850"/>
    </source>
</evidence>
<comment type="catalytic activity">
    <reaction evidence="1 8">
        <text>5-hydroxyisourate + H2O = 5-hydroxy-2-oxo-4-ureido-2,5-dihydro-1H-imidazole-5-carboxylate + H(+)</text>
        <dbReference type="Rhea" id="RHEA:23736"/>
        <dbReference type="ChEBI" id="CHEBI:15377"/>
        <dbReference type="ChEBI" id="CHEBI:15378"/>
        <dbReference type="ChEBI" id="CHEBI:18072"/>
        <dbReference type="ChEBI" id="CHEBI:58639"/>
        <dbReference type="EC" id="3.5.2.17"/>
    </reaction>
</comment>
<comment type="subunit">
    <text evidence="4 8">Homotetramer.</text>
</comment>
<name>A0A9W6P3C8_9ACTN</name>
<dbReference type="SMART" id="SM00095">
    <property type="entry name" value="TR_THY"/>
    <property type="match status" value="1"/>
</dbReference>
<keyword evidence="6 8" id="KW-0378">Hydrolase</keyword>
<dbReference type="GO" id="GO:0033971">
    <property type="term" value="F:hydroxyisourate hydrolase activity"/>
    <property type="evidence" value="ECO:0007669"/>
    <property type="project" value="UniProtKB-EC"/>
</dbReference>
<dbReference type="GO" id="GO:0006144">
    <property type="term" value="P:purine nucleobase metabolic process"/>
    <property type="evidence" value="ECO:0007669"/>
    <property type="project" value="UniProtKB-KW"/>
</dbReference>
<dbReference type="PANTHER" id="PTHR10395">
    <property type="entry name" value="URICASE AND TRANSTHYRETIN-RELATED"/>
    <property type="match status" value="1"/>
</dbReference>
<dbReference type="InterPro" id="IPR014306">
    <property type="entry name" value="Hydroxyisourate_hydrolase"/>
</dbReference>
<dbReference type="Proteomes" id="UP001165092">
    <property type="component" value="Unassembled WGS sequence"/>
</dbReference>
<evidence type="ECO:0000256" key="4">
    <source>
        <dbReference type="ARBA" id="ARBA00011881"/>
    </source>
</evidence>
<protein>
    <recommendedName>
        <fullName evidence="8">5-hydroxyisourate hydrolase</fullName>
        <shortName evidence="8">HIU hydrolase</shortName>
        <shortName evidence="8">HIUHase</shortName>
        <ecNumber evidence="8">3.5.2.17</ecNumber>
    </recommendedName>
</protein>
<evidence type="ECO:0000259" key="9">
    <source>
        <dbReference type="SMART" id="SM00095"/>
    </source>
</evidence>
<gene>
    <name evidence="10" type="ORF">Nans01_07100</name>
</gene>
<evidence type="ECO:0000256" key="7">
    <source>
        <dbReference type="PIRSR" id="PIRSR600895-51"/>
    </source>
</evidence>
<accession>A0A9W6P3C8</accession>
<dbReference type="InterPro" id="IPR036817">
    <property type="entry name" value="Transthyretin/HIU_hydrolase_sf"/>
</dbReference>
<dbReference type="SUPFAM" id="SSF49472">
    <property type="entry name" value="Transthyretin (synonym: prealbumin)"/>
    <property type="match status" value="1"/>
</dbReference>
<comment type="function">
    <text evidence="2">Catalyzes the hydrolysis of 5-hydroxyisourate (HIU) to 2-oxo-4-hydroxy-4-carboxy-5-ureidoimidazoline (OHCU).</text>
</comment>
<dbReference type="AlphaFoldDB" id="A0A9W6P3C8"/>
<evidence type="ECO:0000256" key="5">
    <source>
        <dbReference type="ARBA" id="ARBA00022631"/>
    </source>
</evidence>
<dbReference type="PANTHER" id="PTHR10395:SF7">
    <property type="entry name" value="5-HYDROXYISOURATE HYDROLASE"/>
    <property type="match status" value="1"/>
</dbReference>
<evidence type="ECO:0000256" key="2">
    <source>
        <dbReference type="ARBA" id="ARBA00002704"/>
    </source>
</evidence>
<dbReference type="NCBIfam" id="TIGR02962">
    <property type="entry name" value="hdxy_isourate"/>
    <property type="match status" value="1"/>
</dbReference>
<dbReference type="InterPro" id="IPR023418">
    <property type="entry name" value="Thyroxine_BS"/>
</dbReference>
<comment type="similarity">
    <text evidence="3 8">Belongs to the transthyretin family. 5-hydroxyisourate hydrolase subfamily.</text>
</comment>
<comment type="caution">
    <text evidence="10">The sequence shown here is derived from an EMBL/GenBank/DDBJ whole genome shotgun (WGS) entry which is preliminary data.</text>
</comment>
<proteinExistence type="inferred from homology"/>
<feature type="binding site" evidence="7">
    <location>
        <position position="113"/>
    </location>
    <ligand>
        <name>substrate</name>
    </ligand>
</feature>
<dbReference type="Gene3D" id="2.60.40.180">
    <property type="entry name" value="Transthyretin/hydroxyisourate hydrolase domain"/>
    <property type="match status" value="1"/>
</dbReference>
<dbReference type="RefSeq" id="WP_285757218.1">
    <property type="nucleotide sequence ID" value="NZ_BSQG01000001.1"/>
</dbReference>
<sequence length="116" mass="12575">MSTSHVTTHVLDSALGRPAVDVPVLLEAASTPERTSWTRVASGVTDVDGRIPALGPKRLPVGMYRITFDTAFYFAATGQNGFYPEVSVVFALTEEDAHYHVPLLLSPFAFSTYRGS</sequence>
<feature type="binding site" evidence="7">
    <location>
        <position position="9"/>
    </location>
    <ligand>
        <name>substrate</name>
    </ligand>
</feature>
<dbReference type="InterPro" id="IPR023416">
    <property type="entry name" value="Transthyretin/HIU_hydrolase_d"/>
</dbReference>
<dbReference type="CDD" id="cd05822">
    <property type="entry name" value="TLP_HIUase"/>
    <property type="match status" value="1"/>
</dbReference>
<dbReference type="PRINTS" id="PR00189">
    <property type="entry name" value="TRNSTHYRETIN"/>
</dbReference>
<keyword evidence="5 8" id="KW-0659">Purine metabolism</keyword>
<dbReference type="PROSITE" id="PS00768">
    <property type="entry name" value="TRANSTHYRETIN_1"/>
    <property type="match status" value="1"/>
</dbReference>
<evidence type="ECO:0000313" key="10">
    <source>
        <dbReference type="EMBL" id="GLU46359.1"/>
    </source>
</evidence>
<dbReference type="InterPro" id="IPR000895">
    <property type="entry name" value="Transthyretin/HIU_hydrolase"/>
</dbReference>
<organism evidence="10 11">
    <name type="scientific">Nocardiopsis ansamitocini</name>
    <dbReference type="NCBI Taxonomy" id="1670832"/>
    <lineage>
        <taxon>Bacteria</taxon>
        <taxon>Bacillati</taxon>
        <taxon>Actinomycetota</taxon>
        <taxon>Actinomycetes</taxon>
        <taxon>Streptosporangiales</taxon>
        <taxon>Nocardiopsidaceae</taxon>
        <taxon>Nocardiopsis</taxon>
    </lineage>
</organism>
<evidence type="ECO:0000256" key="8">
    <source>
        <dbReference type="RuleBase" id="RU361270"/>
    </source>
</evidence>
<feature type="binding site" evidence="7">
    <location>
        <position position="50"/>
    </location>
    <ligand>
        <name>substrate</name>
    </ligand>
</feature>
<keyword evidence="11" id="KW-1185">Reference proteome</keyword>